<dbReference type="AlphaFoldDB" id="A0A975B4R4"/>
<keyword evidence="1" id="KW-0472">Membrane</keyword>
<keyword evidence="1" id="KW-0812">Transmembrane</keyword>
<evidence type="ECO:0000313" key="2">
    <source>
        <dbReference type="EMBL" id="QTA78773.1"/>
    </source>
</evidence>
<organism evidence="2 3">
    <name type="scientific">Desulfonema limicola</name>
    <dbReference type="NCBI Taxonomy" id="45656"/>
    <lineage>
        <taxon>Bacteria</taxon>
        <taxon>Pseudomonadati</taxon>
        <taxon>Thermodesulfobacteriota</taxon>
        <taxon>Desulfobacteria</taxon>
        <taxon>Desulfobacterales</taxon>
        <taxon>Desulfococcaceae</taxon>
        <taxon>Desulfonema</taxon>
    </lineage>
</organism>
<dbReference type="InterPro" id="IPR009649">
    <property type="entry name" value="TraU"/>
</dbReference>
<gene>
    <name evidence="2" type="ORF">dnl_10070</name>
</gene>
<evidence type="ECO:0000256" key="1">
    <source>
        <dbReference type="SAM" id="Phobius"/>
    </source>
</evidence>
<evidence type="ECO:0000313" key="3">
    <source>
        <dbReference type="Proteomes" id="UP000663720"/>
    </source>
</evidence>
<reference evidence="2" key="1">
    <citation type="journal article" date="2021" name="Microb. Physiol.">
        <title>Proteogenomic Insights into the Physiology of Marine, Sulfate-Reducing, Filamentous Desulfonema limicola and Desulfonema magnum.</title>
        <authorList>
            <person name="Schnaars V."/>
            <person name="Wohlbrand L."/>
            <person name="Scheve S."/>
            <person name="Hinrichs C."/>
            <person name="Reinhardt R."/>
            <person name="Rabus R."/>
        </authorList>
    </citation>
    <scope>NUCLEOTIDE SEQUENCE</scope>
    <source>
        <strain evidence="2">5ac10</strain>
    </source>
</reference>
<proteinExistence type="predicted"/>
<dbReference type="Pfam" id="PF06834">
    <property type="entry name" value="TraU"/>
    <property type="match status" value="1"/>
</dbReference>
<keyword evidence="3" id="KW-1185">Reference proteome</keyword>
<protein>
    <submittedName>
        <fullName evidence="2">TraU family protein</fullName>
    </submittedName>
</protein>
<name>A0A975B4R4_9BACT</name>
<keyword evidence="1" id="KW-1133">Transmembrane helix</keyword>
<dbReference type="KEGG" id="dli:dnl_10070"/>
<dbReference type="EMBL" id="CP061799">
    <property type="protein sequence ID" value="QTA78773.1"/>
    <property type="molecule type" value="Genomic_DNA"/>
</dbReference>
<feature type="transmembrane region" description="Helical" evidence="1">
    <location>
        <begin position="40"/>
        <end position="58"/>
    </location>
</feature>
<accession>A0A975B4R4</accession>
<sequence length="406" mass="45810">MIFATISTTDISAASFLSEIKMRHLLRIIHSHMSRKMSRAAQIFLFILIIIFYCFYYGNSAFAACEESNMPSLSDMMGAMNWECMFPVRIAGTRIDPYRDETDNIDQSNMDFNTIVNASGSNPNDSDSSDVFCKCESAGVVTETPIGITVSFWEPTRVIEVVKDSFCFPLLGSDLSGEITGSDADSMRQSKDGTVQVVKPGVQQSFWQAHYYVFPVMAILEVLTDFICMDFSAFDLGYMTEVDPRWDDSELSALLTPETVLFANPVAQLACIPDVMAATVKYTINTLYWCQGAWAKVFPLTGFVTHTGTPVQSQAAILGRTIYNLHRSFVLWGTVGTEAMCHRVPMPIWKKGQYKWQLLWPKRDTKCRVIGEPGFKWSSNKNPPFPDKNPDNFVNLLWRKRDCCAR</sequence>
<dbReference type="Proteomes" id="UP000663720">
    <property type="component" value="Chromosome"/>
</dbReference>